<name>A0ABD6BA89_9EURY</name>
<accession>A0ABD6BA89</accession>
<reference evidence="4 5" key="1">
    <citation type="journal article" date="2019" name="Int. J. Syst. Evol. Microbiol.">
        <title>The Global Catalogue of Microorganisms (GCM) 10K type strain sequencing project: providing services to taxonomists for standard genome sequencing and annotation.</title>
        <authorList>
            <consortium name="The Broad Institute Genomics Platform"/>
            <consortium name="The Broad Institute Genome Sequencing Center for Infectious Disease"/>
            <person name="Wu L."/>
            <person name="Ma J."/>
        </authorList>
    </citation>
    <scope>NUCLEOTIDE SEQUENCE [LARGE SCALE GENOMIC DNA]</scope>
    <source>
        <strain evidence="4 5">CGMCC 1.12285</strain>
    </source>
</reference>
<dbReference type="Proteomes" id="UP001597111">
    <property type="component" value="Unassembled WGS sequence"/>
</dbReference>
<evidence type="ECO:0008006" key="6">
    <source>
        <dbReference type="Google" id="ProtNLM"/>
    </source>
</evidence>
<evidence type="ECO:0000313" key="4">
    <source>
        <dbReference type="EMBL" id="MFD1527803.1"/>
    </source>
</evidence>
<protein>
    <recommendedName>
        <fullName evidence="6">AAA ATPase domain-containing protein</fullName>
    </recommendedName>
</protein>
<dbReference type="AlphaFoldDB" id="A0ABD6BA89"/>
<evidence type="ECO:0000256" key="3">
    <source>
        <dbReference type="SAM" id="MobiDB-lite"/>
    </source>
</evidence>
<organism evidence="4 5">
    <name type="scientific">Halolamina salina</name>
    <dbReference type="NCBI Taxonomy" id="1220023"/>
    <lineage>
        <taxon>Archaea</taxon>
        <taxon>Methanobacteriati</taxon>
        <taxon>Methanobacteriota</taxon>
        <taxon>Stenosarchaea group</taxon>
        <taxon>Halobacteria</taxon>
        <taxon>Halobacteriales</taxon>
        <taxon>Haloferacaceae</taxon>
    </lineage>
</organism>
<dbReference type="RefSeq" id="WP_379730414.1">
    <property type="nucleotide sequence ID" value="NZ_JBHSWZ010000003.1"/>
</dbReference>
<keyword evidence="2" id="KW-0067">ATP-binding</keyword>
<dbReference type="Gene3D" id="3.40.50.300">
    <property type="entry name" value="P-loop containing nucleotide triphosphate hydrolases"/>
    <property type="match status" value="1"/>
</dbReference>
<dbReference type="PANTHER" id="PTHR16305:SF28">
    <property type="entry name" value="GUANYLATE CYCLASE DOMAIN-CONTAINING PROTEIN"/>
    <property type="match status" value="1"/>
</dbReference>
<comment type="caution">
    <text evidence="4">The sequence shown here is derived from an EMBL/GenBank/DDBJ whole genome shotgun (WGS) entry which is preliminary data.</text>
</comment>
<dbReference type="PANTHER" id="PTHR16305">
    <property type="entry name" value="TESTICULAR SOLUBLE ADENYLYL CYCLASE"/>
    <property type="match status" value="1"/>
</dbReference>
<dbReference type="InterPro" id="IPR027417">
    <property type="entry name" value="P-loop_NTPase"/>
</dbReference>
<evidence type="ECO:0000256" key="2">
    <source>
        <dbReference type="ARBA" id="ARBA00022840"/>
    </source>
</evidence>
<evidence type="ECO:0000256" key="1">
    <source>
        <dbReference type="ARBA" id="ARBA00022741"/>
    </source>
</evidence>
<proteinExistence type="predicted"/>
<dbReference type="SUPFAM" id="SSF52540">
    <property type="entry name" value="P-loop containing nucleoside triphosphate hydrolases"/>
    <property type="match status" value="1"/>
</dbReference>
<sequence length="748" mass="84535">MSQLPSFIDRQEELRTVFDGIESSSGSFYSIVGPSGHGKTRFLEEIRQQYADEDDVFVLDFQFNSGLTSIKQFGAEFQERWKEEVPSGKTKRAKQALHRVIRSKYTDPAIDLLSAGGGAVVPGLSTLSVGKHLLPEEDSDSNVPLYGEILTDFLGEFSNLNPDCTLLVLLDHYDRVEARQEEFDRLFKSLSRDLPENVVFCVGSQRRLATEHDIPITTVELGEFDTEETEAYLSEAGLDPSEEEISEVVEVTKGNPYYLNRFASIAVESSVESALNDLPESQIHSYLESEFLNELAEDQERLLRNICALSEFRRDIVSKLIGEDTTKTRRELQSLYRESVLEKIGHHSYPVYKPHDLLHDYLRNSISEERLAEQHRECATIYANDVTESPLIDVLEDFLWDFVLGSNPNSEAVEEFARTTGDRFATGVMVDLHLDQVPTKESKEQQLVNLLQDPAVNEDEAETSLSLYYSGQEDVDWSDVTERANGDDQSSKPVEEILETETDKPPEKTLVTEVARAVTLAGSLEDHNKDDKIEKTFEEITETIRRLTTNQDIHLVAGLGYLISKLAEAMFYDSIGETNKEDTARNEAKQFIQDFYGLSQDDYIFCKNLLKTLDYHLQNPDLDISVDPESDLEQAIETRGVYGGAQSGFRSMIVELASDLNQARQDNDPLIQDRQTLKDASREAAIYFANEDHDVIAAVIRDLGNLVEYALSSDGVASKDDIDYAFEDTEFADQLDHVFSTVEWHSEE</sequence>
<feature type="region of interest" description="Disordered" evidence="3">
    <location>
        <begin position="482"/>
        <end position="504"/>
    </location>
</feature>
<keyword evidence="5" id="KW-1185">Reference proteome</keyword>
<gene>
    <name evidence="4" type="ORF">ACFR9S_16100</name>
</gene>
<dbReference type="GO" id="GO:0005524">
    <property type="term" value="F:ATP binding"/>
    <property type="evidence" value="ECO:0007669"/>
    <property type="project" value="UniProtKB-KW"/>
</dbReference>
<dbReference type="EMBL" id="JBHUDH010000258">
    <property type="protein sequence ID" value="MFD1527803.1"/>
    <property type="molecule type" value="Genomic_DNA"/>
</dbReference>
<keyword evidence="1" id="KW-0547">Nucleotide-binding</keyword>
<evidence type="ECO:0000313" key="5">
    <source>
        <dbReference type="Proteomes" id="UP001597111"/>
    </source>
</evidence>